<evidence type="ECO:0000313" key="3">
    <source>
        <dbReference type="Proteomes" id="UP000004079"/>
    </source>
</evidence>
<dbReference type="HOGENOM" id="CLU_3139225_0_0_10"/>
<comment type="caution">
    <text evidence="2">The sequence shown here is derived from an EMBL/GenBank/DDBJ whole genome shotgun (WGS) entry which is preliminary data.</text>
</comment>
<dbReference type="Proteomes" id="UP000004079">
    <property type="component" value="Unassembled WGS sequence"/>
</dbReference>
<feature type="region of interest" description="Disordered" evidence="1">
    <location>
        <begin position="28"/>
        <end position="49"/>
    </location>
</feature>
<name>D1QR00_9BACT</name>
<gene>
    <name evidence="2" type="ORF">HMPREF0971_01402</name>
</gene>
<evidence type="ECO:0000256" key="1">
    <source>
        <dbReference type="SAM" id="MobiDB-lite"/>
    </source>
</evidence>
<protein>
    <submittedName>
        <fullName evidence="2">Uncharacterized protein</fullName>
    </submittedName>
</protein>
<reference evidence="2 3" key="1">
    <citation type="submission" date="2009-11" db="EMBL/GenBank/DDBJ databases">
        <authorList>
            <person name="Weinstock G."/>
            <person name="Sodergren E."/>
            <person name="Clifton S."/>
            <person name="Fulton L."/>
            <person name="Fulton B."/>
            <person name="Courtney L."/>
            <person name="Fronick C."/>
            <person name="Harrison M."/>
            <person name="Strong C."/>
            <person name="Farmer C."/>
            <person name="Delahaunty K."/>
            <person name="Markovic C."/>
            <person name="Hall O."/>
            <person name="Minx P."/>
            <person name="Tomlinson C."/>
            <person name="Mitreva M."/>
            <person name="Nelson J."/>
            <person name="Hou S."/>
            <person name="Wollam A."/>
            <person name="Pepin K.H."/>
            <person name="Johnson M."/>
            <person name="Bhonagiri V."/>
            <person name="Nash W.E."/>
            <person name="Warren W."/>
            <person name="Chinwalla A."/>
            <person name="Mardis E.R."/>
            <person name="Wilson R.K."/>
        </authorList>
    </citation>
    <scope>NUCLEOTIDE SEQUENCE [LARGE SCALE GENOMIC DNA]</scope>
    <source>
        <strain evidence="2 3">F0302</strain>
    </source>
</reference>
<proteinExistence type="predicted"/>
<dbReference type="EMBL" id="ACUZ02000026">
    <property type="protein sequence ID" value="EFB32251.1"/>
    <property type="molecule type" value="Genomic_DNA"/>
</dbReference>
<dbReference type="AlphaFoldDB" id="D1QR00"/>
<evidence type="ECO:0000313" key="2">
    <source>
        <dbReference type="EMBL" id="EFB32251.1"/>
    </source>
</evidence>
<accession>D1QR00</accession>
<dbReference type="STRING" id="649760.HMPREF0971_01402"/>
<organism evidence="2 3">
    <name type="scientific">Segatella oris F0302</name>
    <dbReference type="NCBI Taxonomy" id="649760"/>
    <lineage>
        <taxon>Bacteria</taxon>
        <taxon>Pseudomonadati</taxon>
        <taxon>Bacteroidota</taxon>
        <taxon>Bacteroidia</taxon>
        <taxon>Bacteroidales</taxon>
        <taxon>Prevotellaceae</taxon>
        <taxon>Segatella</taxon>
    </lineage>
</organism>
<sequence>MLKAVAKIWKIHETALHKMFIFHASSVNNSPHLKSSLPFVDSNSARRKL</sequence>